<evidence type="ECO:0000313" key="16">
    <source>
        <dbReference type="Proteomes" id="UP000318733"/>
    </source>
</evidence>
<dbReference type="GO" id="GO:0046949">
    <property type="term" value="P:fatty-acyl-CoA biosynthetic process"/>
    <property type="evidence" value="ECO:0007669"/>
    <property type="project" value="TreeGrafter"/>
</dbReference>
<protein>
    <recommendedName>
        <fullName evidence="9">glutaryl-CoA dehydrogenase (ETF)</fullName>
        <ecNumber evidence="9">1.3.8.6</ecNumber>
    </recommendedName>
</protein>
<evidence type="ECO:0000256" key="8">
    <source>
        <dbReference type="ARBA" id="ARBA00037927"/>
    </source>
</evidence>
<dbReference type="Pfam" id="PF02770">
    <property type="entry name" value="Acyl-CoA_dh_M"/>
    <property type="match status" value="1"/>
</dbReference>
<evidence type="ECO:0000313" key="15">
    <source>
        <dbReference type="EMBL" id="TSJ39286.1"/>
    </source>
</evidence>
<dbReference type="FunFam" id="1.10.540.10:FF:000002">
    <property type="entry name" value="Acyl-CoA dehydrogenase FadE19"/>
    <property type="match status" value="1"/>
</dbReference>
<evidence type="ECO:0000256" key="1">
    <source>
        <dbReference type="ARBA" id="ARBA00001974"/>
    </source>
</evidence>
<comment type="cofactor">
    <cofactor evidence="1 11">
        <name>FAD</name>
        <dbReference type="ChEBI" id="CHEBI:57692"/>
    </cofactor>
</comment>
<keyword evidence="4 11" id="KW-0274">FAD</keyword>
<gene>
    <name evidence="15" type="ORF">FO440_16150</name>
</gene>
<sequence length="393" mass="43487">MAKTDLFESPDYYQLDELFTDEHKLIRKSVRDWVKKEVSPIIEDYAQRAEFPKHLLKGLAEIGAFGPTIPAEYGGLGLDYTAYGIIMQEIERGDSGIRSTASVQGSLVMYPIFAYGSEDQKMKYLPKLATGELMGCFGLTEPDHGSDPGGMTTNFKDAGDHYLLNGAKMWISNAPFADIAIVWAKNEQGKIQGLIVERGMEGFSTPETHNKWSLRASATGELVFDNVKVPKENLLPNVSGLKGPLGCLNQARYGIAWGAIGAAMDCYDTALRYAKERKQFNKPIAAFQLQQKKLAEMITEITKAQLLVWRLGILKSENRATPAQISMAKRNSVEIALNIAREARQILGGMGITGEYPVMRHMANLESVITYEGTHDIHLLITGLDITGEEAFK</sequence>
<keyword evidence="6 11" id="KW-0560">Oxidoreductase</keyword>
<dbReference type="SUPFAM" id="SSF56645">
    <property type="entry name" value="Acyl-CoA dehydrogenase NM domain-like"/>
    <property type="match status" value="1"/>
</dbReference>
<dbReference type="AlphaFoldDB" id="A0A556MH90"/>
<evidence type="ECO:0000256" key="11">
    <source>
        <dbReference type="RuleBase" id="RU362125"/>
    </source>
</evidence>
<evidence type="ECO:0000259" key="14">
    <source>
        <dbReference type="Pfam" id="PF02771"/>
    </source>
</evidence>
<comment type="catalytic activity">
    <reaction evidence="10">
        <text>glutaryl-CoA + oxidized [electron-transfer flavoprotein] + 2 H(+) = (2E)-butenoyl-CoA + reduced [electron-transfer flavoprotein] + CO2</text>
        <dbReference type="Rhea" id="RHEA:13389"/>
        <dbReference type="Rhea" id="RHEA-COMP:10685"/>
        <dbReference type="Rhea" id="RHEA-COMP:10686"/>
        <dbReference type="ChEBI" id="CHEBI:15378"/>
        <dbReference type="ChEBI" id="CHEBI:16526"/>
        <dbReference type="ChEBI" id="CHEBI:57332"/>
        <dbReference type="ChEBI" id="CHEBI:57378"/>
        <dbReference type="ChEBI" id="CHEBI:57692"/>
        <dbReference type="ChEBI" id="CHEBI:58307"/>
        <dbReference type="EC" id="1.3.8.6"/>
    </reaction>
</comment>
<dbReference type="EMBL" id="VLPK01000003">
    <property type="protein sequence ID" value="TSJ39286.1"/>
    <property type="molecule type" value="Genomic_DNA"/>
</dbReference>
<dbReference type="Gene3D" id="2.40.110.10">
    <property type="entry name" value="Butyryl-CoA Dehydrogenase, subunit A, domain 2"/>
    <property type="match status" value="1"/>
</dbReference>
<evidence type="ECO:0000256" key="2">
    <source>
        <dbReference type="ARBA" id="ARBA00009347"/>
    </source>
</evidence>
<evidence type="ECO:0000256" key="5">
    <source>
        <dbReference type="ARBA" id="ARBA00022946"/>
    </source>
</evidence>
<dbReference type="PROSITE" id="PS00073">
    <property type="entry name" value="ACYL_COA_DH_2"/>
    <property type="match status" value="1"/>
</dbReference>
<dbReference type="Proteomes" id="UP000318733">
    <property type="component" value="Unassembled WGS sequence"/>
</dbReference>
<feature type="domain" description="Acyl-CoA oxidase/dehydrogenase middle" evidence="13">
    <location>
        <begin position="136"/>
        <end position="227"/>
    </location>
</feature>
<dbReference type="EC" id="1.3.8.6" evidence="9"/>
<evidence type="ECO:0000256" key="7">
    <source>
        <dbReference type="ARBA" id="ARBA00037899"/>
    </source>
</evidence>
<dbReference type="InterPro" id="IPR037069">
    <property type="entry name" value="AcylCoA_DH/ox_N_sf"/>
</dbReference>
<evidence type="ECO:0000256" key="4">
    <source>
        <dbReference type="ARBA" id="ARBA00022827"/>
    </source>
</evidence>
<dbReference type="PANTHER" id="PTHR42807:SF1">
    <property type="entry name" value="GLUTARYL-COA DEHYDROGENASE, MITOCHONDRIAL"/>
    <property type="match status" value="1"/>
</dbReference>
<evidence type="ECO:0000256" key="10">
    <source>
        <dbReference type="ARBA" id="ARBA00049493"/>
    </source>
</evidence>
<dbReference type="RefSeq" id="WP_144249324.1">
    <property type="nucleotide sequence ID" value="NZ_VLPK01000003.1"/>
</dbReference>
<reference evidence="15 16" key="1">
    <citation type="submission" date="2019-07" db="EMBL/GenBank/DDBJ databases">
        <authorList>
            <person name="Huq M.A."/>
        </authorList>
    </citation>
    <scope>NUCLEOTIDE SEQUENCE [LARGE SCALE GENOMIC DNA]</scope>
    <source>
        <strain evidence="15 16">MAH-19</strain>
    </source>
</reference>
<keyword evidence="16" id="KW-1185">Reference proteome</keyword>
<comment type="caution">
    <text evidence="15">The sequence shown here is derived from an EMBL/GenBank/DDBJ whole genome shotgun (WGS) entry which is preliminary data.</text>
</comment>
<feature type="domain" description="Acyl-CoA dehydrogenase/oxidase C-terminal" evidence="12">
    <location>
        <begin position="240"/>
        <end position="381"/>
    </location>
</feature>
<keyword evidence="5" id="KW-0809">Transit peptide</keyword>
<keyword evidence="3 11" id="KW-0285">Flavoprotein</keyword>
<accession>A0A556MH90</accession>
<dbReference type="InterPro" id="IPR052033">
    <property type="entry name" value="Glutaryl-CoA_DH_mitochondrial"/>
</dbReference>
<dbReference type="InterPro" id="IPR036250">
    <property type="entry name" value="AcylCo_DH-like_C"/>
</dbReference>
<dbReference type="PANTHER" id="PTHR42807">
    <property type="entry name" value="GLUTARYL-COA DEHYDROGENASE, MITOCHONDRIAL"/>
    <property type="match status" value="1"/>
</dbReference>
<comment type="pathway">
    <text evidence="7">Amino-acid metabolism; lysine degradation.</text>
</comment>
<evidence type="ECO:0000256" key="3">
    <source>
        <dbReference type="ARBA" id="ARBA00022630"/>
    </source>
</evidence>
<comment type="pathway">
    <text evidence="8">Amino-acid metabolism; tryptophan metabolism.</text>
</comment>
<name>A0A556MH90_9SPHI</name>
<dbReference type="Gene3D" id="1.20.140.10">
    <property type="entry name" value="Butyryl-CoA Dehydrogenase, subunit A, domain 3"/>
    <property type="match status" value="1"/>
</dbReference>
<dbReference type="Pfam" id="PF00441">
    <property type="entry name" value="Acyl-CoA_dh_1"/>
    <property type="match status" value="1"/>
</dbReference>
<dbReference type="OrthoDB" id="1522475at2"/>
<comment type="similarity">
    <text evidence="2 11">Belongs to the acyl-CoA dehydrogenase family.</text>
</comment>
<dbReference type="InterPro" id="IPR013786">
    <property type="entry name" value="AcylCoA_DH/ox_N"/>
</dbReference>
<evidence type="ECO:0000256" key="9">
    <source>
        <dbReference type="ARBA" id="ARBA00039033"/>
    </source>
</evidence>
<dbReference type="InterPro" id="IPR006091">
    <property type="entry name" value="Acyl-CoA_Oxase/DH_mid-dom"/>
</dbReference>
<dbReference type="InterPro" id="IPR009100">
    <property type="entry name" value="AcylCoA_DH/oxidase_NM_dom_sf"/>
</dbReference>
<dbReference type="GO" id="GO:0050660">
    <property type="term" value="F:flavin adenine dinucleotide binding"/>
    <property type="evidence" value="ECO:0007669"/>
    <property type="project" value="InterPro"/>
</dbReference>
<dbReference type="InterPro" id="IPR046373">
    <property type="entry name" value="Acyl-CoA_Oxase/DH_mid-dom_sf"/>
</dbReference>
<evidence type="ECO:0000259" key="12">
    <source>
        <dbReference type="Pfam" id="PF00441"/>
    </source>
</evidence>
<dbReference type="GO" id="GO:0033539">
    <property type="term" value="P:fatty acid beta-oxidation using acyl-CoA dehydrogenase"/>
    <property type="evidence" value="ECO:0007669"/>
    <property type="project" value="TreeGrafter"/>
</dbReference>
<dbReference type="Gene3D" id="1.10.540.10">
    <property type="entry name" value="Acyl-CoA dehydrogenase/oxidase, N-terminal domain"/>
    <property type="match status" value="1"/>
</dbReference>
<dbReference type="InterPro" id="IPR006089">
    <property type="entry name" value="Acyl-CoA_DH_CS"/>
</dbReference>
<dbReference type="GO" id="GO:0004361">
    <property type="term" value="F:glutaryl-CoA dehydrogenase activity"/>
    <property type="evidence" value="ECO:0007669"/>
    <property type="project" value="UniProtKB-EC"/>
</dbReference>
<evidence type="ECO:0000259" key="13">
    <source>
        <dbReference type="Pfam" id="PF02770"/>
    </source>
</evidence>
<feature type="domain" description="Acyl-CoA dehydrogenase/oxidase N-terminal" evidence="14">
    <location>
        <begin position="20"/>
        <end position="132"/>
    </location>
</feature>
<dbReference type="Pfam" id="PF02771">
    <property type="entry name" value="Acyl-CoA_dh_N"/>
    <property type="match status" value="1"/>
</dbReference>
<dbReference type="SUPFAM" id="SSF47203">
    <property type="entry name" value="Acyl-CoA dehydrogenase C-terminal domain-like"/>
    <property type="match status" value="1"/>
</dbReference>
<dbReference type="GO" id="GO:0000062">
    <property type="term" value="F:fatty-acyl-CoA binding"/>
    <property type="evidence" value="ECO:0007669"/>
    <property type="project" value="TreeGrafter"/>
</dbReference>
<organism evidence="15 16">
    <name type="scientific">Mucilaginibacter corticis</name>
    <dbReference type="NCBI Taxonomy" id="2597670"/>
    <lineage>
        <taxon>Bacteria</taxon>
        <taxon>Pseudomonadati</taxon>
        <taxon>Bacteroidota</taxon>
        <taxon>Sphingobacteriia</taxon>
        <taxon>Sphingobacteriales</taxon>
        <taxon>Sphingobacteriaceae</taxon>
        <taxon>Mucilaginibacter</taxon>
    </lineage>
</organism>
<dbReference type="InterPro" id="IPR009075">
    <property type="entry name" value="AcylCo_DH/oxidase_C"/>
</dbReference>
<proteinExistence type="inferred from homology"/>
<evidence type="ECO:0000256" key="6">
    <source>
        <dbReference type="ARBA" id="ARBA00023002"/>
    </source>
</evidence>